<evidence type="ECO:0000256" key="4">
    <source>
        <dbReference type="ARBA" id="ARBA00022692"/>
    </source>
</evidence>
<feature type="domain" description="Glycosyltransferase 2-like" evidence="8">
    <location>
        <begin position="198"/>
        <end position="396"/>
    </location>
</feature>
<reference evidence="9" key="1">
    <citation type="submission" date="2020-02" db="EMBL/GenBank/DDBJ databases">
        <authorList>
            <person name="Meier V. D."/>
        </authorList>
    </citation>
    <scope>NUCLEOTIDE SEQUENCE</scope>
    <source>
        <strain evidence="9">AVDCRST_MAG76</strain>
    </source>
</reference>
<sequence length="485" mass="54047">MLPPDEEASALDDAVNALRRRAPEMSADPTITHGQRRVLLGLLALVVVGLTLDVQATLVALISVAIVLYLAALVFRIELIRRALDAPPMMTVTDEEARSVEPEDLPVFTVLVPLYREPSVVPALLTALEAIEYPPDRLDVKILLEADDHETIAAMRHAPSSRVSSPLQLELLVVPPGEPRTKPKACNYGLAVARGTYLTIYDAEDRPDPLQLRRAAVVFRDHPAVTCLQARLSYYNPEQNLLTRWFTTEYSVWFQMLLPGLSALGAPIPLGGTSNLIRRETLEEVGAWDPFNVTEDADLGIRLHRTNRRVAILDSTTLEEANSDAINWVKQRSRWYKGYLQTWLVHLREPRRLWREVGPSGFVSFNLFVGGTPILTFLNPVFWFLTVLWFLDEPPWLARLFPIPMYYAALLCWLGGNLAVLYSNLVAVRDAKMPRLAVAVLASPIYWLLMSAAAVKAVVQLARAPAFWEKTTHGLGPPGSGESTP</sequence>
<dbReference type="GO" id="GO:0016020">
    <property type="term" value="C:membrane"/>
    <property type="evidence" value="ECO:0007669"/>
    <property type="project" value="UniProtKB-SubCell"/>
</dbReference>
<proteinExistence type="predicted"/>
<dbReference type="AlphaFoldDB" id="A0A6J4HQ77"/>
<accession>A0A6J4HQ77</accession>
<evidence type="ECO:0000256" key="2">
    <source>
        <dbReference type="ARBA" id="ARBA00022676"/>
    </source>
</evidence>
<dbReference type="InterPro" id="IPR029044">
    <property type="entry name" value="Nucleotide-diphossugar_trans"/>
</dbReference>
<keyword evidence="5 7" id="KW-1133">Transmembrane helix</keyword>
<evidence type="ECO:0000256" key="6">
    <source>
        <dbReference type="ARBA" id="ARBA00023136"/>
    </source>
</evidence>
<evidence type="ECO:0000256" key="1">
    <source>
        <dbReference type="ARBA" id="ARBA00004141"/>
    </source>
</evidence>
<feature type="transmembrane region" description="Helical" evidence="7">
    <location>
        <begin position="42"/>
        <end position="75"/>
    </location>
</feature>
<comment type="subcellular location">
    <subcellularLocation>
        <location evidence="1">Membrane</location>
        <topology evidence="1">Multi-pass membrane protein</topology>
    </subcellularLocation>
</comment>
<dbReference type="InterPro" id="IPR050321">
    <property type="entry name" value="Glycosyltr_2/OpgH_subfam"/>
</dbReference>
<evidence type="ECO:0000313" key="9">
    <source>
        <dbReference type="EMBL" id="CAA9230268.1"/>
    </source>
</evidence>
<feature type="transmembrane region" description="Helical" evidence="7">
    <location>
        <begin position="361"/>
        <end position="385"/>
    </location>
</feature>
<gene>
    <name evidence="9" type="ORF">AVDCRST_MAG76-1206</name>
</gene>
<dbReference type="CDD" id="cd06427">
    <property type="entry name" value="CESA_like_2"/>
    <property type="match status" value="1"/>
</dbReference>
<name>A0A6J4HQ77_9ACTN</name>
<organism evidence="9">
    <name type="scientific">uncultured Acidimicrobiales bacterium</name>
    <dbReference type="NCBI Taxonomy" id="310071"/>
    <lineage>
        <taxon>Bacteria</taxon>
        <taxon>Bacillati</taxon>
        <taxon>Actinomycetota</taxon>
        <taxon>Acidimicrobiia</taxon>
        <taxon>Acidimicrobiales</taxon>
        <taxon>environmental samples</taxon>
    </lineage>
</organism>
<dbReference type="SUPFAM" id="SSF53448">
    <property type="entry name" value="Nucleotide-diphospho-sugar transferases"/>
    <property type="match status" value="1"/>
</dbReference>
<dbReference type="Gene3D" id="3.90.550.10">
    <property type="entry name" value="Spore Coat Polysaccharide Biosynthesis Protein SpsA, Chain A"/>
    <property type="match status" value="1"/>
</dbReference>
<evidence type="ECO:0000256" key="7">
    <source>
        <dbReference type="SAM" id="Phobius"/>
    </source>
</evidence>
<feature type="transmembrane region" description="Helical" evidence="7">
    <location>
        <begin position="436"/>
        <end position="459"/>
    </location>
</feature>
<evidence type="ECO:0000256" key="3">
    <source>
        <dbReference type="ARBA" id="ARBA00022679"/>
    </source>
</evidence>
<dbReference type="InterPro" id="IPR001173">
    <property type="entry name" value="Glyco_trans_2-like"/>
</dbReference>
<dbReference type="GO" id="GO:0016757">
    <property type="term" value="F:glycosyltransferase activity"/>
    <property type="evidence" value="ECO:0007669"/>
    <property type="project" value="UniProtKB-KW"/>
</dbReference>
<dbReference type="EMBL" id="CADCSZ010000072">
    <property type="protein sequence ID" value="CAA9230268.1"/>
    <property type="molecule type" value="Genomic_DNA"/>
</dbReference>
<keyword evidence="6 7" id="KW-0472">Membrane</keyword>
<keyword evidence="2" id="KW-0328">Glycosyltransferase</keyword>
<dbReference type="PANTHER" id="PTHR43867">
    <property type="entry name" value="CELLULOSE SYNTHASE CATALYTIC SUBUNIT A [UDP-FORMING]"/>
    <property type="match status" value="1"/>
</dbReference>
<dbReference type="PANTHER" id="PTHR43867:SF2">
    <property type="entry name" value="CELLULOSE SYNTHASE CATALYTIC SUBUNIT A [UDP-FORMING]"/>
    <property type="match status" value="1"/>
</dbReference>
<keyword evidence="3" id="KW-0808">Transferase</keyword>
<dbReference type="Pfam" id="PF13632">
    <property type="entry name" value="Glyco_trans_2_3"/>
    <property type="match status" value="1"/>
</dbReference>
<protein>
    <recommendedName>
        <fullName evidence="8">Glycosyltransferase 2-like domain-containing protein</fullName>
    </recommendedName>
</protein>
<evidence type="ECO:0000256" key="5">
    <source>
        <dbReference type="ARBA" id="ARBA00022989"/>
    </source>
</evidence>
<feature type="transmembrane region" description="Helical" evidence="7">
    <location>
        <begin position="405"/>
        <end position="424"/>
    </location>
</feature>
<evidence type="ECO:0000259" key="8">
    <source>
        <dbReference type="Pfam" id="PF13632"/>
    </source>
</evidence>
<keyword evidence="4 7" id="KW-0812">Transmembrane</keyword>